<name>A0A9Q1J7M7_SYNKA</name>
<accession>A0A9Q1J7M7</accession>
<organism evidence="2 3">
    <name type="scientific">Synaphobranchus kaupii</name>
    <name type="common">Kaup's arrowtooth eel</name>
    <dbReference type="NCBI Taxonomy" id="118154"/>
    <lineage>
        <taxon>Eukaryota</taxon>
        <taxon>Metazoa</taxon>
        <taxon>Chordata</taxon>
        <taxon>Craniata</taxon>
        <taxon>Vertebrata</taxon>
        <taxon>Euteleostomi</taxon>
        <taxon>Actinopterygii</taxon>
        <taxon>Neopterygii</taxon>
        <taxon>Teleostei</taxon>
        <taxon>Anguilliformes</taxon>
        <taxon>Synaphobranchidae</taxon>
        <taxon>Synaphobranchus</taxon>
    </lineage>
</organism>
<sequence>MESRRLVEAASVACHSHTEEEKRQRQVGSRPSPLAGLPVTGPKQEEEEHLLPAFPPPQWSGKSAERGLYRWPTGGMSQPAPRTEVTGDSLFPLTLPWAVQSPAPQGQGISPPLLPQSVSVDLGPRAPRSPALSLPALSKHRPGLPEGPRGVHRTGINTLCSGRASSGPANSLRRLTRRHRFALSLSVRGG</sequence>
<dbReference type="EMBL" id="JAINUF010000002">
    <property type="protein sequence ID" value="KAJ8374564.1"/>
    <property type="molecule type" value="Genomic_DNA"/>
</dbReference>
<dbReference type="AlphaFoldDB" id="A0A9Q1J7M7"/>
<protein>
    <submittedName>
        <fullName evidence="2">Uncharacterized protein</fullName>
    </submittedName>
</protein>
<evidence type="ECO:0000256" key="1">
    <source>
        <dbReference type="SAM" id="MobiDB-lite"/>
    </source>
</evidence>
<feature type="region of interest" description="Disordered" evidence="1">
    <location>
        <begin position="1"/>
        <end position="88"/>
    </location>
</feature>
<dbReference type="Proteomes" id="UP001152622">
    <property type="component" value="Chromosome 2"/>
</dbReference>
<comment type="caution">
    <text evidence="2">The sequence shown here is derived from an EMBL/GenBank/DDBJ whole genome shotgun (WGS) entry which is preliminary data.</text>
</comment>
<feature type="compositionally biased region" description="Polar residues" evidence="1">
    <location>
        <begin position="155"/>
        <end position="169"/>
    </location>
</feature>
<reference evidence="2" key="1">
    <citation type="journal article" date="2023" name="Science">
        <title>Genome structures resolve the early diversification of teleost fishes.</title>
        <authorList>
            <person name="Parey E."/>
            <person name="Louis A."/>
            <person name="Montfort J."/>
            <person name="Bouchez O."/>
            <person name="Roques C."/>
            <person name="Iampietro C."/>
            <person name="Lluch J."/>
            <person name="Castinel A."/>
            <person name="Donnadieu C."/>
            <person name="Desvignes T."/>
            <person name="Floi Bucao C."/>
            <person name="Jouanno E."/>
            <person name="Wen M."/>
            <person name="Mejri S."/>
            <person name="Dirks R."/>
            <person name="Jansen H."/>
            <person name="Henkel C."/>
            <person name="Chen W.J."/>
            <person name="Zahm M."/>
            <person name="Cabau C."/>
            <person name="Klopp C."/>
            <person name="Thompson A.W."/>
            <person name="Robinson-Rechavi M."/>
            <person name="Braasch I."/>
            <person name="Lecointre G."/>
            <person name="Bobe J."/>
            <person name="Postlethwait J.H."/>
            <person name="Berthelot C."/>
            <person name="Roest Crollius H."/>
            <person name="Guiguen Y."/>
        </authorList>
    </citation>
    <scope>NUCLEOTIDE SEQUENCE</scope>
    <source>
        <strain evidence="2">WJC10195</strain>
    </source>
</reference>
<keyword evidence="3" id="KW-1185">Reference proteome</keyword>
<evidence type="ECO:0000313" key="3">
    <source>
        <dbReference type="Proteomes" id="UP001152622"/>
    </source>
</evidence>
<proteinExistence type="predicted"/>
<gene>
    <name evidence="2" type="ORF">SKAU_G00051440</name>
</gene>
<evidence type="ECO:0000313" key="2">
    <source>
        <dbReference type="EMBL" id="KAJ8374564.1"/>
    </source>
</evidence>
<feature type="region of interest" description="Disordered" evidence="1">
    <location>
        <begin position="101"/>
        <end position="173"/>
    </location>
</feature>